<feature type="non-terminal residue" evidence="5">
    <location>
        <position position="1"/>
    </location>
</feature>
<feature type="region of interest" description="Disordered" evidence="3">
    <location>
        <begin position="437"/>
        <end position="462"/>
    </location>
</feature>
<comment type="subcellular location">
    <subcellularLocation>
        <location evidence="1">Nucleus</location>
    </subcellularLocation>
</comment>
<feature type="region of interest" description="Disordered" evidence="3">
    <location>
        <begin position="25"/>
        <end position="275"/>
    </location>
</feature>
<evidence type="ECO:0000256" key="3">
    <source>
        <dbReference type="SAM" id="MobiDB-lite"/>
    </source>
</evidence>
<feature type="compositionally biased region" description="Polar residues" evidence="3">
    <location>
        <begin position="450"/>
        <end position="462"/>
    </location>
</feature>
<sequence length="550" mass="56875">MDSFGFDFAGGDLLDLGSLGSWTNSTPMSNSPNGGSGGALPFSVGTPTGVQSLGDDPFATMPGGGDNDFSFGDSPKPSPHTQSQKPGDNAAPTSAAVSAPTSSAPPTSSAGEMAANYFGSELEASGAPSSATTGTTSAVTTDASSSADDKAKMNAKNETDSQTKKEAPTSTSQSASASNATSSTTTSAATSSAPHKSESSSSTTATSTAPSSAPSSATSTAQSSSGAASSAPTSSNSSSSSASTSAPSTTSSARPHIGNQQQQQQQMQMQQQRQYANQMMMNQQNGQSQQFAGQQYQQQLHAGQMPGGVSGAPPTSAAGQYMGGQPGQAYRPPTSSYEEEFARVKAMMMQHPDLIPPPMEVLRISMSQSAANQQNMTMGANAYAQRGNPAMNRGGAPGNAAYAQYGNPNMMMGNPQQNAQQAGMMNAARLRAAQMAQQQAQQRAAAGRTPSGSNDTQTAWQSENDLPLRRKMIGKIVSLLQQRKPDAPAEWIRRLPDMARRLEDSLYRTAKNRDEYGDFSSLKTRLQHLAVTMGARAQHKAGGNPRAAGA</sequence>
<feature type="compositionally biased region" description="Low complexity" evidence="3">
    <location>
        <begin position="90"/>
        <end position="110"/>
    </location>
</feature>
<evidence type="ECO:0000256" key="2">
    <source>
        <dbReference type="ARBA" id="ARBA00023242"/>
    </source>
</evidence>
<dbReference type="Proteomes" id="UP000688947">
    <property type="component" value="Unassembled WGS sequence"/>
</dbReference>
<dbReference type="AlphaFoldDB" id="A0A8T1UE12"/>
<feature type="compositionally biased region" description="Basic and acidic residues" evidence="3">
    <location>
        <begin position="147"/>
        <end position="167"/>
    </location>
</feature>
<evidence type="ECO:0000259" key="4">
    <source>
        <dbReference type="Pfam" id="PF16987"/>
    </source>
</evidence>
<dbReference type="Pfam" id="PF16987">
    <property type="entry name" value="KIX_2"/>
    <property type="match status" value="1"/>
</dbReference>
<protein>
    <recommendedName>
        <fullName evidence="4">Mediator complex subunit 15 KIX domain-containing protein</fullName>
    </recommendedName>
</protein>
<feature type="compositionally biased region" description="Low complexity" evidence="3">
    <location>
        <begin position="168"/>
        <end position="253"/>
    </location>
</feature>
<evidence type="ECO:0000313" key="6">
    <source>
        <dbReference type="Proteomes" id="UP000688947"/>
    </source>
</evidence>
<feature type="domain" description="Mediator complex subunit 15 KIX" evidence="4">
    <location>
        <begin position="459"/>
        <end position="523"/>
    </location>
</feature>
<comment type="caution">
    <text evidence="5">The sequence shown here is derived from an EMBL/GenBank/DDBJ whole genome shotgun (WGS) entry which is preliminary data.</text>
</comment>
<feature type="compositionally biased region" description="Low complexity" evidence="3">
    <location>
        <begin position="260"/>
        <end position="275"/>
    </location>
</feature>
<dbReference type="OrthoDB" id="6105938at2759"/>
<proteinExistence type="predicted"/>
<dbReference type="VEuPathDB" id="FungiDB:PC110_g17186"/>
<feature type="compositionally biased region" description="Low complexity" evidence="3">
    <location>
        <begin position="437"/>
        <end position="446"/>
    </location>
</feature>
<reference evidence="5" key="1">
    <citation type="submission" date="2021-01" db="EMBL/GenBank/DDBJ databases">
        <title>Phytophthora aleatoria, a newly-described species from Pinus radiata is distinct from Phytophthora cactorum isolates based on comparative genomics.</title>
        <authorList>
            <person name="Mcdougal R."/>
            <person name="Panda P."/>
            <person name="Williams N."/>
            <person name="Studholme D.J."/>
        </authorList>
    </citation>
    <scope>NUCLEOTIDE SEQUENCE</scope>
    <source>
        <strain evidence="5">NZFS 3830</strain>
    </source>
</reference>
<feature type="compositionally biased region" description="Low complexity" evidence="3">
    <location>
        <begin position="124"/>
        <end position="146"/>
    </location>
</feature>
<dbReference type="InterPro" id="IPR036546">
    <property type="entry name" value="MED15_KIX"/>
</dbReference>
<evidence type="ECO:0000256" key="1">
    <source>
        <dbReference type="ARBA" id="ARBA00004123"/>
    </source>
</evidence>
<dbReference type="EMBL" id="JAENGZ010000529">
    <property type="protein sequence ID" value="KAG6957683.1"/>
    <property type="molecule type" value="Genomic_DNA"/>
</dbReference>
<organism evidence="5 6">
    <name type="scientific">Phytophthora cactorum</name>
    <dbReference type="NCBI Taxonomy" id="29920"/>
    <lineage>
        <taxon>Eukaryota</taxon>
        <taxon>Sar</taxon>
        <taxon>Stramenopiles</taxon>
        <taxon>Oomycota</taxon>
        <taxon>Peronosporomycetes</taxon>
        <taxon>Peronosporales</taxon>
        <taxon>Peronosporaceae</taxon>
        <taxon>Phytophthora</taxon>
    </lineage>
</organism>
<dbReference type="GO" id="GO:0005634">
    <property type="term" value="C:nucleus"/>
    <property type="evidence" value="ECO:0007669"/>
    <property type="project" value="UniProtKB-SubCell"/>
</dbReference>
<name>A0A8T1UE12_9STRA</name>
<evidence type="ECO:0000313" key="5">
    <source>
        <dbReference type="EMBL" id="KAG6957683.1"/>
    </source>
</evidence>
<accession>A0A8T1UE12</accession>
<gene>
    <name evidence="5" type="ORF">JG687_00009842</name>
</gene>
<keyword evidence="2" id="KW-0539">Nucleus</keyword>